<keyword evidence="3" id="KW-0285">Flavoprotein</keyword>
<feature type="transmembrane region" description="Helical" evidence="9">
    <location>
        <begin position="69"/>
        <end position="95"/>
    </location>
</feature>
<comment type="caution">
    <text evidence="10">The sequence shown here is derived from an EMBL/GenBank/DDBJ whole genome shotgun (WGS) entry which is preliminary data.</text>
</comment>
<sequence length="266" mass="30098">MKSWNGKQIDPRYFILLFLFTFVLTGQLFLDFFQKWDAFFAAIGTAMAVEFVLSGLIHKSWKFPLSALISGMGISLILSSFLIWPYVLASVLAISAKYMFRLGGRHVFNPNNVAVVCVLFFLPQYVVSTPKQWTNDIQVMILMLVLGAIAAWSANRLDTVAAFVASFSVFAWMRHIWADEPIYYSMGPMMGASFQLFVFFMLTDPKTTPSSPYARVWIAVCIAGVDALLRVYGVTNSLFYAAFIITVLIGIPYRWYMTRERTLPSA</sequence>
<accession>A0ABW5RF97</accession>
<keyword evidence="8 9" id="KW-0472">Membrane</keyword>
<evidence type="ECO:0000256" key="9">
    <source>
        <dbReference type="SAM" id="Phobius"/>
    </source>
</evidence>
<keyword evidence="2" id="KW-0597">Phosphoprotein</keyword>
<evidence type="ECO:0000256" key="1">
    <source>
        <dbReference type="ARBA" id="ARBA00022448"/>
    </source>
</evidence>
<proteinExistence type="predicted"/>
<evidence type="ECO:0008006" key="12">
    <source>
        <dbReference type="Google" id="ProtNLM"/>
    </source>
</evidence>
<keyword evidence="11" id="KW-1185">Reference proteome</keyword>
<feature type="transmembrane region" description="Helical" evidence="9">
    <location>
        <begin position="214"/>
        <end position="232"/>
    </location>
</feature>
<evidence type="ECO:0000256" key="6">
    <source>
        <dbReference type="ARBA" id="ARBA00022967"/>
    </source>
</evidence>
<feature type="transmembrane region" description="Helical" evidence="9">
    <location>
        <begin position="238"/>
        <end position="256"/>
    </location>
</feature>
<evidence type="ECO:0000256" key="7">
    <source>
        <dbReference type="ARBA" id="ARBA00022989"/>
    </source>
</evidence>
<dbReference type="RefSeq" id="WP_379930923.1">
    <property type="nucleotide sequence ID" value="NZ_JBHUMM010000043.1"/>
</dbReference>
<dbReference type="EMBL" id="JBHUMM010000043">
    <property type="protein sequence ID" value="MFD2673356.1"/>
    <property type="molecule type" value="Genomic_DNA"/>
</dbReference>
<dbReference type="Proteomes" id="UP001597497">
    <property type="component" value="Unassembled WGS sequence"/>
</dbReference>
<gene>
    <name evidence="10" type="ORF">ACFSUC_17410</name>
</gene>
<keyword evidence="1" id="KW-0813">Transport</keyword>
<reference evidence="11" key="1">
    <citation type="journal article" date="2019" name="Int. J. Syst. Evol. Microbiol.">
        <title>The Global Catalogue of Microorganisms (GCM) 10K type strain sequencing project: providing services to taxonomists for standard genome sequencing and annotation.</title>
        <authorList>
            <consortium name="The Broad Institute Genomics Platform"/>
            <consortium name="The Broad Institute Genome Sequencing Center for Infectious Disease"/>
            <person name="Wu L."/>
            <person name="Ma J."/>
        </authorList>
    </citation>
    <scope>NUCLEOTIDE SEQUENCE [LARGE SCALE GENOMIC DNA]</scope>
    <source>
        <strain evidence="11">KCTC 33676</strain>
    </source>
</reference>
<evidence type="ECO:0000256" key="8">
    <source>
        <dbReference type="ARBA" id="ARBA00023136"/>
    </source>
</evidence>
<organism evidence="10 11">
    <name type="scientific">Marinicrinis sediminis</name>
    <dbReference type="NCBI Taxonomy" id="1652465"/>
    <lineage>
        <taxon>Bacteria</taxon>
        <taxon>Bacillati</taxon>
        <taxon>Bacillota</taxon>
        <taxon>Bacilli</taxon>
        <taxon>Bacillales</taxon>
        <taxon>Paenibacillaceae</taxon>
    </lineage>
</organism>
<keyword evidence="4" id="KW-0288">FMN</keyword>
<dbReference type="PANTHER" id="PTHR30578:SF0">
    <property type="entry name" value="ION-TRANSLOCATING OXIDOREDUCTASE COMPLEX SUBUNIT D"/>
    <property type="match status" value="1"/>
</dbReference>
<name>A0ABW5RF97_9BACL</name>
<feature type="transmembrane region" description="Helical" evidence="9">
    <location>
        <begin position="159"/>
        <end position="177"/>
    </location>
</feature>
<feature type="transmembrane region" description="Helical" evidence="9">
    <location>
        <begin position="12"/>
        <end position="30"/>
    </location>
</feature>
<feature type="transmembrane region" description="Helical" evidence="9">
    <location>
        <begin position="133"/>
        <end position="152"/>
    </location>
</feature>
<feature type="transmembrane region" description="Helical" evidence="9">
    <location>
        <begin position="183"/>
        <end position="202"/>
    </location>
</feature>
<dbReference type="PANTHER" id="PTHR30578">
    <property type="entry name" value="ELECTRON TRANSPORT COMPLEX PROTEIN RNFD"/>
    <property type="match status" value="1"/>
</dbReference>
<evidence type="ECO:0000256" key="2">
    <source>
        <dbReference type="ARBA" id="ARBA00022553"/>
    </source>
</evidence>
<keyword evidence="5 9" id="KW-0812">Transmembrane</keyword>
<feature type="transmembrane region" description="Helical" evidence="9">
    <location>
        <begin position="107"/>
        <end position="127"/>
    </location>
</feature>
<protein>
    <recommendedName>
        <fullName evidence="12">RnfABCDGE type electron transport complex subunit D</fullName>
    </recommendedName>
</protein>
<keyword evidence="7 9" id="KW-1133">Transmembrane helix</keyword>
<evidence type="ECO:0000313" key="10">
    <source>
        <dbReference type="EMBL" id="MFD2673356.1"/>
    </source>
</evidence>
<dbReference type="InterPro" id="IPR004338">
    <property type="entry name" value="NqrB/RnfD"/>
</dbReference>
<evidence type="ECO:0000256" key="5">
    <source>
        <dbReference type="ARBA" id="ARBA00022692"/>
    </source>
</evidence>
<evidence type="ECO:0000256" key="4">
    <source>
        <dbReference type="ARBA" id="ARBA00022643"/>
    </source>
</evidence>
<evidence type="ECO:0000256" key="3">
    <source>
        <dbReference type="ARBA" id="ARBA00022630"/>
    </source>
</evidence>
<evidence type="ECO:0000313" key="11">
    <source>
        <dbReference type="Proteomes" id="UP001597497"/>
    </source>
</evidence>
<keyword evidence="6" id="KW-1278">Translocase</keyword>